<evidence type="ECO:0000313" key="2">
    <source>
        <dbReference type="EMBL" id="CAF0798885.1"/>
    </source>
</evidence>
<protein>
    <submittedName>
        <fullName evidence="2">Uncharacterized protein</fullName>
    </submittedName>
</protein>
<name>A0A813SFY9_9BILA</name>
<evidence type="ECO:0000256" key="1">
    <source>
        <dbReference type="SAM" id="MobiDB-lite"/>
    </source>
</evidence>
<reference evidence="2" key="1">
    <citation type="submission" date="2021-02" db="EMBL/GenBank/DDBJ databases">
        <authorList>
            <person name="Nowell W R."/>
        </authorList>
    </citation>
    <scope>NUCLEOTIDE SEQUENCE</scope>
</reference>
<comment type="caution">
    <text evidence="2">The sequence shown here is derived from an EMBL/GenBank/DDBJ whole genome shotgun (WGS) entry which is preliminary data.</text>
</comment>
<gene>
    <name evidence="2" type="ORF">GPM918_LOCUS3405</name>
    <name evidence="3" type="ORF">SRO942_LOCUS3405</name>
</gene>
<organism evidence="2 4">
    <name type="scientific">Didymodactylos carnosus</name>
    <dbReference type="NCBI Taxonomy" id="1234261"/>
    <lineage>
        <taxon>Eukaryota</taxon>
        <taxon>Metazoa</taxon>
        <taxon>Spiralia</taxon>
        <taxon>Gnathifera</taxon>
        <taxon>Rotifera</taxon>
        <taxon>Eurotatoria</taxon>
        <taxon>Bdelloidea</taxon>
        <taxon>Philodinida</taxon>
        <taxon>Philodinidae</taxon>
        <taxon>Didymodactylos</taxon>
    </lineage>
</organism>
<evidence type="ECO:0000313" key="3">
    <source>
        <dbReference type="EMBL" id="CAF3583759.1"/>
    </source>
</evidence>
<feature type="compositionally biased region" description="Polar residues" evidence="1">
    <location>
        <begin position="327"/>
        <end position="353"/>
    </location>
</feature>
<accession>A0A813SFY9</accession>
<evidence type="ECO:0000313" key="4">
    <source>
        <dbReference type="Proteomes" id="UP000663829"/>
    </source>
</evidence>
<dbReference type="Proteomes" id="UP000681722">
    <property type="component" value="Unassembled WGS sequence"/>
</dbReference>
<dbReference type="Proteomes" id="UP000663829">
    <property type="component" value="Unassembled WGS sequence"/>
</dbReference>
<keyword evidence="4" id="KW-1185">Reference proteome</keyword>
<dbReference type="AlphaFoldDB" id="A0A813SFY9"/>
<feature type="region of interest" description="Disordered" evidence="1">
    <location>
        <begin position="317"/>
        <end position="355"/>
    </location>
</feature>
<dbReference type="EMBL" id="CAJOBC010000419">
    <property type="protein sequence ID" value="CAF3583759.1"/>
    <property type="molecule type" value="Genomic_DNA"/>
</dbReference>
<sequence length="465" mass="53983">MYKYNNCEYIMNAFYTFDSVLTDSSGNNNTVNGSYNSFVTTEYVNKTQSFTVKFWFYWTAKSALDYCLFGQYLSSSTDQCLFINIRNRVLCFGFYADDTPDDANESAVSNRPNESFASSVIRPIKHKIIRTYPDNFELQSTTKHRHHHRRHHGFSTFPWHKKQQHESNSLANIKQYPLPQSIIKQQQPISELSRSISKKSVTFASVFDLTDNNYNDELKQTELTFDTNLPGYIEDTEHVQILEPKFELIASTLDDEEMQITEDKPINEESQEERSVHIPDIITQHQTVKDEDNEKNTTDGISSVNVVYFETFINKNEDDDNEIDNNQHQLNTSNYPFRSTISSPPVNGYPTDTQPREKKRKFNLIQQMYHAIHPHPQRLHHPVPISKSIIQKYSSSCPALASFQEVDTTNHKPVSSWLKTSKIGRMINNMQQAFAKNNSKLKNRKKFKVKHPTNNVIKDELTAVY</sequence>
<dbReference type="EMBL" id="CAJNOQ010000419">
    <property type="protein sequence ID" value="CAF0798885.1"/>
    <property type="molecule type" value="Genomic_DNA"/>
</dbReference>
<proteinExistence type="predicted"/>